<dbReference type="AlphaFoldDB" id="A0A834ACF1"/>
<reference evidence="1 2" key="1">
    <citation type="journal article" date="2020" name="Nature">
        <title>Six reference-quality genomes reveal evolution of bat adaptations.</title>
        <authorList>
            <person name="Jebb D."/>
            <person name="Huang Z."/>
            <person name="Pippel M."/>
            <person name="Hughes G.M."/>
            <person name="Lavrichenko K."/>
            <person name="Devanna P."/>
            <person name="Winkler S."/>
            <person name="Jermiin L.S."/>
            <person name="Skirmuntt E.C."/>
            <person name="Katzourakis A."/>
            <person name="Burkitt-Gray L."/>
            <person name="Ray D.A."/>
            <person name="Sullivan K.A.M."/>
            <person name="Roscito J.G."/>
            <person name="Kirilenko B.M."/>
            <person name="Davalos L.M."/>
            <person name="Corthals A.P."/>
            <person name="Power M.L."/>
            <person name="Jones G."/>
            <person name="Ransome R.D."/>
            <person name="Dechmann D.K.N."/>
            <person name="Locatelli A.G."/>
            <person name="Puechmaille S.J."/>
            <person name="Fedrigo O."/>
            <person name="Jarvis E.D."/>
            <person name="Hiller M."/>
            <person name="Vernes S.C."/>
            <person name="Myers E.W."/>
            <person name="Teeling E.C."/>
        </authorList>
    </citation>
    <scope>NUCLEOTIDE SEQUENCE [LARGE SCALE GENOMIC DNA]</scope>
    <source>
        <strain evidence="1">Bat1K_MPI-CBG_1</strain>
    </source>
</reference>
<organism evidence="1 2">
    <name type="scientific">Phyllostomus discolor</name>
    <name type="common">pale spear-nosed bat</name>
    <dbReference type="NCBI Taxonomy" id="89673"/>
    <lineage>
        <taxon>Eukaryota</taxon>
        <taxon>Metazoa</taxon>
        <taxon>Chordata</taxon>
        <taxon>Craniata</taxon>
        <taxon>Vertebrata</taxon>
        <taxon>Euteleostomi</taxon>
        <taxon>Mammalia</taxon>
        <taxon>Eutheria</taxon>
        <taxon>Laurasiatheria</taxon>
        <taxon>Chiroptera</taxon>
        <taxon>Yangochiroptera</taxon>
        <taxon>Phyllostomidae</taxon>
        <taxon>Phyllostominae</taxon>
        <taxon>Phyllostomus</taxon>
    </lineage>
</organism>
<sequence>MTKRTREKVPDAEPWGGWQRRSCGHTVMGYQTLCGERYMVGVQPQLPTELPPELKRHQHGVPCPRTGRLAALAWRIHPLDLFFLLWVPEAPNCALQIQSLFAAVHPSPASDAHSSPQSYSSTGRAVPASVFWREAGHF</sequence>
<protein>
    <submittedName>
        <fullName evidence="1">Uncharacterized protein</fullName>
    </submittedName>
</protein>
<comment type="caution">
    <text evidence="1">The sequence shown here is derived from an EMBL/GenBank/DDBJ whole genome shotgun (WGS) entry which is preliminary data.</text>
</comment>
<evidence type="ECO:0000313" key="1">
    <source>
        <dbReference type="EMBL" id="KAF6109839.1"/>
    </source>
</evidence>
<accession>A0A834ACF1</accession>
<name>A0A834ACF1_9CHIR</name>
<proteinExistence type="predicted"/>
<dbReference type="EMBL" id="JABVXQ010000005">
    <property type="protein sequence ID" value="KAF6109839.1"/>
    <property type="molecule type" value="Genomic_DNA"/>
</dbReference>
<evidence type="ECO:0000313" key="2">
    <source>
        <dbReference type="Proteomes" id="UP000664940"/>
    </source>
</evidence>
<dbReference type="Proteomes" id="UP000664940">
    <property type="component" value="Unassembled WGS sequence"/>
</dbReference>
<gene>
    <name evidence="1" type="ORF">HJG60_011030</name>
</gene>